<dbReference type="WBParaSite" id="Csp11.Scaffold629.g10900.t1">
    <property type="protein sequence ID" value="Csp11.Scaffold629.g10900.t1"/>
    <property type="gene ID" value="Csp11.Scaffold629.g10900"/>
</dbReference>
<dbReference type="AlphaFoldDB" id="A0A1I7TR03"/>
<organism evidence="2 3">
    <name type="scientific">Caenorhabditis tropicalis</name>
    <dbReference type="NCBI Taxonomy" id="1561998"/>
    <lineage>
        <taxon>Eukaryota</taxon>
        <taxon>Metazoa</taxon>
        <taxon>Ecdysozoa</taxon>
        <taxon>Nematoda</taxon>
        <taxon>Chromadorea</taxon>
        <taxon>Rhabditida</taxon>
        <taxon>Rhabditina</taxon>
        <taxon>Rhabditomorpha</taxon>
        <taxon>Rhabditoidea</taxon>
        <taxon>Rhabditidae</taxon>
        <taxon>Peloderinae</taxon>
        <taxon>Caenorhabditis</taxon>
    </lineage>
</organism>
<reference evidence="3" key="1">
    <citation type="submission" date="2016-11" db="UniProtKB">
        <authorList>
            <consortium name="WormBaseParasite"/>
        </authorList>
    </citation>
    <scope>IDENTIFICATION</scope>
</reference>
<dbReference type="PANTHER" id="PTHR40326:SF1">
    <property type="entry name" value="RING-TYPE DOMAIN-CONTAINING PROTEIN-RELATED"/>
    <property type="match status" value="1"/>
</dbReference>
<feature type="compositionally biased region" description="Gly residues" evidence="1">
    <location>
        <begin position="475"/>
        <end position="504"/>
    </location>
</feature>
<feature type="region of interest" description="Disordered" evidence="1">
    <location>
        <begin position="470"/>
        <end position="504"/>
    </location>
</feature>
<evidence type="ECO:0000313" key="3">
    <source>
        <dbReference type="WBParaSite" id="Csp11.Scaffold629.g10900.t1"/>
    </source>
</evidence>
<dbReference type="PANTHER" id="PTHR40326">
    <property type="entry name" value="PROTEIN CBG10816"/>
    <property type="match status" value="1"/>
</dbReference>
<protein>
    <submittedName>
        <fullName evidence="3">WD_REPEATS_REGION domain-containing protein</fullName>
    </submittedName>
</protein>
<dbReference type="STRING" id="1561998.A0A1I7TR03"/>
<proteinExistence type="predicted"/>
<dbReference type="SUPFAM" id="SSF63825">
    <property type="entry name" value="YWTD domain"/>
    <property type="match status" value="1"/>
</dbReference>
<evidence type="ECO:0000313" key="2">
    <source>
        <dbReference type="Proteomes" id="UP000095282"/>
    </source>
</evidence>
<evidence type="ECO:0000256" key="1">
    <source>
        <dbReference type="SAM" id="MobiDB-lite"/>
    </source>
</evidence>
<feature type="region of interest" description="Disordered" evidence="1">
    <location>
        <begin position="51"/>
        <end position="113"/>
    </location>
</feature>
<feature type="compositionally biased region" description="Basic and acidic residues" evidence="1">
    <location>
        <begin position="51"/>
        <end position="86"/>
    </location>
</feature>
<accession>A0A1I7TR03</accession>
<dbReference type="Proteomes" id="UP000095282">
    <property type="component" value="Unplaced"/>
</dbReference>
<name>A0A1I7TR03_9PELO</name>
<keyword evidence="2" id="KW-1185">Reference proteome</keyword>
<sequence length="504" mass="56184">MVEFTAAEITEQLKNLREICEKAGENVELDEKSLSSLENFLVKAKKRVESVRKTKKEVEAREKERREEEARIAEEKEEVESVRQRLQESMFDPPEDLLSNRDDETIGGSDMDPELLQATSNTPSVDFLSFIESDGASSSSQSDCGYLMFEKSEFSAHLSNALHSESLRYPLGVAYDEELKLWIVCERNQNKIMVINVETEAITFCDGIKNPTAVTIYKEGWNAAVLTNDGPQKYEIYIYNYNTKEPFLKPFASYKHRIFDINHQLRGLAKSIGGSLLSLEMGSKAKRLRVFDKDLGGKGFDIPGAQSPSFIATYRSTVAVSDLGCNKVFIINLEDSDWENISFHVIHVICTTPQIPIDQLANQTGFMFVAGMQFDINGFLLIGDARGHSMKLYDTSYQFLHRVSSNFVIPYVSSFHVNRAGECILLDVNGSSRQKIQFVKMTSINDILPWVAPSQGARGSSSAVAFKNHHHNQYRGGGSGNGGGGGSNGFGGYGDRGGGQFQRF</sequence>
<dbReference type="eggNOG" id="ENOG502TFUW">
    <property type="taxonomic scope" value="Eukaryota"/>
</dbReference>